<organism evidence="3 4">
    <name type="scientific">Paenibacillus chartarius</name>
    <dbReference type="NCBI Taxonomy" id="747481"/>
    <lineage>
        <taxon>Bacteria</taxon>
        <taxon>Bacillati</taxon>
        <taxon>Bacillota</taxon>
        <taxon>Bacilli</taxon>
        <taxon>Bacillales</taxon>
        <taxon>Paenibacillaceae</taxon>
        <taxon>Paenibacillus</taxon>
    </lineage>
</organism>
<dbReference type="InterPro" id="IPR013783">
    <property type="entry name" value="Ig-like_fold"/>
</dbReference>
<gene>
    <name evidence="3" type="ORF">ACFFK0_13885</name>
</gene>
<dbReference type="EMBL" id="JBHLWN010000053">
    <property type="protein sequence ID" value="MFC0213532.1"/>
    <property type="molecule type" value="Genomic_DNA"/>
</dbReference>
<evidence type="ECO:0000256" key="1">
    <source>
        <dbReference type="ARBA" id="ARBA00004196"/>
    </source>
</evidence>
<dbReference type="Gene3D" id="2.60.40.10">
    <property type="entry name" value="Immunoglobulins"/>
    <property type="match status" value="1"/>
</dbReference>
<dbReference type="NCBIfam" id="TIGR02543">
    <property type="entry name" value="List_Bact_rpt"/>
    <property type="match status" value="1"/>
</dbReference>
<dbReference type="RefSeq" id="WP_377470881.1">
    <property type="nucleotide sequence ID" value="NZ_JBHLWN010000053.1"/>
</dbReference>
<sequence>MKRTSKKILVLLLALLQIIGLYPRLQTVHADAPQFVLQNNWQPIYPANGQFDTVSDQQTGAHTKEWSQDIVGNAQFQSTYYQFSTDKTMLAIRIRVNTFDGTADSPEFKNFAFAGVDSNGDGAIDFFLGIYNPTGNNGRLGIYQSDPSAANTGPSSTGISVKPLMAFKPVYAANDLNGNYSITPADSNFNASDNTGTGGLQDYYISFSFKLSDINTAIHGLGKTFTADTPFSFITGTASQDNSFNQDISGMDSTGWKSGKTWLSLGALSPLVSANGVIRHTVTFDKNYGDTDPLPLTVVVPDKGTVGSLPSSPTKRGVYFQQWNTAPDGTGSVFTDSTSVASDMTVYAVWGSTQPVQVTFDANTGSFPGGAASVAVTTFNGLVGNHDPGAPTPAVGSKNPYFIGWATTSSASAPDYDPLAIINAPVTYYAVWTNSQGSVLTFYNNKSPDDTSIYLRAYANNGGQFGKTTFPASLSRGGYAFQSWNTKSDGSGTSYAAFPTKQNGVSALYAIWQSASNTVTYNPNGGTLGEGAPSTVTILNGKFGTLPVPPTRPGYHFIEWNRASEGTGEPMNPASDILDNTTVYAIWGRSGSVTLHANGGSFDDGAATTTVTTTPSIIGSSKGKVFMDNFPQPPVKSGYSFGGWSTTSNGSIAIDLKGDMSGISTLYAVWMPIYQVLFDKNAGFAQFITSIPTAYGGVLYLPDAPVRNKYDFVGWNTQINGGGASLSTQSDVNDSMTVYAQWQLAPGSVQPGDVTKPVVQSVTDTSITVQTIANLATGQSVEYAISQDTLGATLSRWQSSPTFVNLQSGTTYYIYARSAEDATHPAGNTQISDPIIAASDAVFTTSITVQQVNGNSPLTGPLPNPSADQSGASVNLPDANAGLRPGFSFAGWQVTGGGVSITNAAQATGASFTMGNADVAIQANYSANALTFNDNTLSGTVGMPFAKNVTEATYGSGNYTYTLKSGTLPNGITFNNGAIAGTPTAAGNSQVVLTATDNVTGAAKDATYTLSIVLQDSLVVHIQDITYGETPSPTAANVDNGEQVTFMYKRSGDDDSMYSAAVPTNAGAYTVLATASVGNITRKATTDFKINKPEFRKYCALKT</sequence>
<keyword evidence="4" id="KW-1185">Reference proteome</keyword>
<dbReference type="Pfam" id="PF09479">
    <property type="entry name" value="Flg_new"/>
    <property type="match status" value="5"/>
</dbReference>
<accession>A0ABV6DLN5</accession>
<comment type="subcellular location">
    <subcellularLocation>
        <location evidence="1">Cell envelope</location>
    </subcellularLocation>
</comment>
<dbReference type="Gene3D" id="2.60.40.4270">
    <property type="entry name" value="Listeria-Bacteroides repeat domain"/>
    <property type="match status" value="5"/>
</dbReference>
<reference evidence="3 4" key="1">
    <citation type="submission" date="2024-09" db="EMBL/GenBank/DDBJ databases">
        <authorList>
            <person name="Sun Q."/>
            <person name="Mori K."/>
        </authorList>
    </citation>
    <scope>NUCLEOTIDE SEQUENCE [LARGE SCALE GENOMIC DNA]</scope>
    <source>
        <strain evidence="3 4">CCM 7759</strain>
    </source>
</reference>
<dbReference type="SUPFAM" id="SSF49313">
    <property type="entry name" value="Cadherin-like"/>
    <property type="match status" value="1"/>
</dbReference>
<dbReference type="InterPro" id="IPR015919">
    <property type="entry name" value="Cadherin-like_sf"/>
</dbReference>
<proteinExistence type="predicted"/>
<evidence type="ECO:0000313" key="3">
    <source>
        <dbReference type="EMBL" id="MFC0213532.1"/>
    </source>
</evidence>
<dbReference type="InterPro" id="IPR044060">
    <property type="entry name" value="Bacterial_rp_domain"/>
</dbReference>
<dbReference type="InterPro" id="IPR013378">
    <property type="entry name" value="InlB-like_B-rpt"/>
</dbReference>
<feature type="domain" description="Bacterial repeat" evidence="2">
    <location>
        <begin position="864"/>
        <end position="928"/>
    </location>
</feature>
<evidence type="ECO:0000313" key="4">
    <source>
        <dbReference type="Proteomes" id="UP001589776"/>
    </source>
</evidence>
<evidence type="ECO:0000259" key="2">
    <source>
        <dbReference type="Pfam" id="PF18998"/>
    </source>
</evidence>
<dbReference type="InterPro" id="IPR042229">
    <property type="entry name" value="Listeria/Bacterioides_rpt_sf"/>
</dbReference>
<protein>
    <submittedName>
        <fullName evidence="3">InlB B-repeat-containing protein</fullName>
    </submittedName>
</protein>
<dbReference type="Pfam" id="PF18998">
    <property type="entry name" value="Flg_new_2"/>
    <property type="match status" value="1"/>
</dbReference>
<comment type="caution">
    <text evidence="3">The sequence shown here is derived from an EMBL/GenBank/DDBJ whole genome shotgun (WGS) entry which is preliminary data.</text>
</comment>
<dbReference type="Proteomes" id="UP001589776">
    <property type="component" value="Unassembled WGS sequence"/>
</dbReference>
<name>A0ABV6DLN5_9BACL</name>